<accession>A0AAW2XR04</accession>
<gene>
    <name evidence="2" type="ORF">Slati_1001900</name>
</gene>
<sequence>MKIKFPVVGGVGEAQTDVLQARKCYVESIKRGKKRILDETLSEENSNKRGKEPVPRPEPKEEAPVTVQPVQELLTVELIPGDPDKVIKIGSKIKEDIREQVVSCLRKNKDIFA</sequence>
<evidence type="ECO:0000313" key="2">
    <source>
        <dbReference type="EMBL" id="KAL0456627.1"/>
    </source>
</evidence>
<feature type="compositionally biased region" description="Basic and acidic residues" evidence="1">
    <location>
        <begin position="45"/>
        <end position="63"/>
    </location>
</feature>
<organism evidence="2">
    <name type="scientific">Sesamum latifolium</name>
    <dbReference type="NCBI Taxonomy" id="2727402"/>
    <lineage>
        <taxon>Eukaryota</taxon>
        <taxon>Viridiplantae</taxon>
        <taxon>Streptophyta</taxon>
        <taxon>Embryophyta</taxon>
        <taxon>Tracheophyta</taxon>
        <taxon>Spermatophyta</taxon>
        <taxon>Magnoliopsida</taxon>
        <taxon>eudicotyledons</taxon>
        <taxon>Gunneridae</taxon>
        <taxon>Pentapetalae</taxon>
        <taxon>asterids</taxon>
        <taxon>lamiids</taxon>
        <taxon>Lamiales</taxon>
        <taxon>Pedaliaceae</taxon>
        <taxon>Sesamum</taxon>
    </lineage>
</organism>
<proteinExistence type="predicted"/>
<evidence type="ECO:0000256" key="1">
    <source>
        <dbReference type="SAM" id="MobiDB-lite"/>
    </source>
</evidence>
<comment type="caution">
    <text evidence="2">The sequence shown here is derived from an EMBL/GenBank/DDBJ whole genome shotgun (WGS) entry which is preliminary data.</text>
</comment>
<dbReference type="EMBL" id="JACGWN010000003">
    <property type="protein sequence ID" value="KAL0456627.1"/>
    <property type="molecule type" value="Genomic_DNA"/>
</dbReference>
<feature type="region of interest" description="Disordered" evidence="1">
    <location>
        <begin position="37"/>
        <end position="66"/>
    </location>
</feature>
<name>A0AAW2XR04_9LAMI</name>
<dbReference type="AlphaFoldDB" id="A0AAW2XR04"/>
<reference evidence="2" key="2">
    <citation type="journal article" date="2024" name="Plant">
        <title>Genomic evolution and insights into agronomic trait innovations of Sesamum species.</title>
        <authorList>
            <person name="Miao H."/>
            <person name="Wang L."/>
            <person name="Qu L."/>
            <person name="Liu H."/>
            <person name="Sun Y."/>
            <person name="Le M."/>
            <person name="Wang Q."/>
            <person name="Wei S."/>
            <person name="Zheng Y."/>
            <person name="Lin W."/>
            <person name="Duan Y."/>
            <person name="Cao H."/>
            <person name="Xiong S."/>
            <person name="Wang X."/>
            <person name="Wei L."/>
            <person name="Li C."/>
            <person name="Ma Q."/>
            <person name="Ju M."/>
            <person name="Zhao R."/>
            <person name="Li G."/>
            <person name="Mu C."/>
            <person name="Tian Q."/>
            <person name="Mei H."/>
            <person name="Zhang T."/>
            <person name="Gao T."/>
            <person name="Zhang H."/>
        </authorList>
    </citation>
    <scope>NUCLEOTIDE SEQUENCE</scope>
    <source>
        <strain evidence="2">KEN1</strain>
    </source>
</reference>
<protein>
    <submittedName>
        <fullName evidence="2">Uncharacterized protein</fullName>
    </submittedName>
</protein>
<reference evidence="2" key="1">
    <citation type="submission" date="2020-06" db="EMBL/GenBank/DDBJ databases">
        <authorList>
            <person name="Li T."/>
            <person name="Hu X."/>
            <person name="Zhang T."/>
            <person name="Song X."/>
            <person name="Zhang H."/>
            <person name="Dai N."/>
            <person name="Sheng W."/>
            <person name="Hou X."/>
            <person name="Wei L."/>
        </authorList>
    </citation>
    <scope>NUCLEOTIDE SEQUENCE</scope>
    <source>
        <strain evidence="2">KEN1</strain>
        <tissue evidence="2">Leaf</tissue>
    </source>
</reference>